<keyword evidence="2" id="KW-0333">Golgi apparatus</keyword>
<reference evidence="5 6" key="1">
    <citation type="submission" date="2019-01" db="EMBL/GenBank/DDBJ databases">
        <title>Novel species of Nocardioides.</title>
        <authorList>
            <person name="Liu Q."/>
            <person name="Xin Y.-H."/>
        </authorList>
    </citation>
    <scope>NUCLEOTIDE SEQUENCE [LARGE SCALE GENOMIC DNA]</scope>
    <source>
        <strain evidence="5 6">CGMCC 4.6882</strain>
    </source>
</reference>
<dbReference type="EMBL" id="SDWT01000007">
    <property type="protein sequence ID" value="RYB89949.1"/>
    <property type="molecule type" value="Genomic_DNA"/>
</dbReference>
<accession>A0A4Q2RQG8</accession>
<dbReference type="GO" id="GO:0005737">
    <property type="term" value="C:cytoplasm"/>
    <property type="evidence" value="ECO:0007669"/>
    <property type="project" value="UniProtKB-ARBA"/>
</dbReference>
<organism evidence="5 6">
    <name type="scientific">Nocardioides oleivorans</name>
    <dbReference type="NCBI Taxonomy" id="273676"/>
    <lineage>
        <taxon>Bacteria</taxon>
        <taxon>Bacillati</taxon>
        <taxon>Actinomycetota</taxon>
        <taxon>Actinomycetes</taxon>
        <taxon>Propionibacteriales</taxon>
        <taxon>Nocardioidaceae</taxon>
        <taxon>Nocardioides</taxon>
    </lineage>
</organism>
<dbReference type="GO" id="GO:0070273">
    <property type="term" value="F:phosphatidylinositol-4-phosphate binding"/>
    <property type="evidence" value="ECO:0007669"/>
    <property type="project" value="InterPro"/>
</dbReference>
<evidence type="ECO:0000256" key="1">
    <source>
        <dbReference type="ARBA" id="ARBA00004255"/>
    </source>
</evidence>
<dbReference type="RefSeq" id="WP_129402378.1">
    <property type="nucleotide sequence ID" value="NZ_SDWT01000007.1"/>
</dbReference>
<proteinExistence type="predicted"/>
<evidence type="ECO:0000256" key="4">
    <source>
        <dbReference type="ARBA" id="ARBA00023136"/>
    </source>
</evidence>
<sequence>MLITESLFLLLRRDDGKAESAFAASTYGLAAAAITDLVIAERVTLSDDKDPRMTVLDAGPTGHPALDASLTRLQEKDGKKLSSLVTDSKVAVEEQVASALAGQGVIRIEEKRALGLVPAKYPVLDPEPERRVRERLRTVLVGGMPEPADATLLAVLQGLGMAEKVLAEEKGALSKKDLKARIEQVSEEVVTGDAVAQAVAQAIAAMNVAIMTAVIVPTIVSGGSS</sequence>
<keyword evidence="4" id="KW-0472">Membrane</keyword>
<dbReference type="Gene3D" id="1.10.3630.10">
    <property type="entry name" value="yeast vps74-n-term truncation variant domain like"/>
    <property type="match status" value="1"/>
</dbReference>
<dbReference type="OrthoDB" id="4962633at2"/>
<keyword evidence="6" id="KW-1185">Reference proteome</keyword>
<evidence type="ECO:0000313" key="6">
    <source>
        <dbReference type="Proteomes" id="UP000294071"/>
    </source>
</evidence>
<dbReference type="AlphaFoldDB" id="A0A4Q2RQG8"/>
<evidence type="ECO:0000313" key="5">
    <source>
        <dbReference type="EMBL" id="RYB89949.1"/>
    </source>
</evidence>
<dbReference type="Proteomes" id="UP000294071">
    <property type="component" value="Unassembled WGS sequence"/>
</dbReference>
<comment type="subcellular location">
    <subcellularLocation>
        <location evidence="1">Golgi apparatus membrane</location>
        <topology evidence="1">Peripheral membrane protein</topology>
        <orientation evidence="1">Cytoplasmic side</orientation>
    </subcellularLocation>
</comment>
<dbReference type="Pfam" id="PF05719">
    <property type="entry name" value="GPP34"/>
    <property type="match status" value="1"/>
</dbReference>
<evidence type="ECO:0000256" key="3">
    <source>
        <dbReference type="ARBA" id="ARBA00023121"/>
    </source>
</evidence>
<dbReference type="GO" id="GO:0012505">
    <property type="term" value="C:endomembrane system"/>
    <property type="evidence" value="ECO:0007669"/>
    <property type="project" value="UniProtKB-ARBA"/>
</dbReference>
<gene>
    <name evidence="5" type="ORF">EUA93_21375</name>
</gene>
<dbReference type="InterPro" id="IPR008628">
    <property type="entry name" value="GPP34-like"/>
</dbReference>
<evidence type="ECO:0000256" key="2">
    <source>
        <dbReference type="ARBA" id="ARBA00023034"/>
    </source>
</evidence>
<dbReference type="InterPro" id="IPR038261">
    <property type="entry name" value="GPP34-like_sf"/>
</dbReference>
<protein>
    <submittedName>
        <fullName evidence="5">GPP34 family phosphoprotein</fullName>
    </submittedName>
</protein>
<keyword evidence="3" id="KW-0446">Lipid-binding</keyword>
<name>A0A4Q2RQG8_9ACTN</name>
<comment type="caution">
    <text evidence="5">The sequence shown here is derived from an EMBL/GenBank/DDBJ whole genome shotgun (WGS) entry which is preliminary data.</text>
</comment>